<dbReference type="Pfam" id="PF26639">
    <property type="entry name" value="Het-6_barrel"/>
    <property type="match status" value="1"/>
</dbReference>
<evidence type="ECO:0000259" key="1">
    <source>
        <dbReference type="Pfam" id="PF06985"/>
    </source>
</evidence>
<keyword evidence="3" id="KW-1185">Reference proteome</keyword>
<dbReference type="Pfam" id="PF06985">
    <property type="entry name" value="HET"/>
    <property type="match status" value="1"/>
</dbReference>
<dbReference type="InterPro" id="IPR010730">
    <property type="entry name" value="HET"/>
</dbReference>
<dbReference type="InterPro" id="IPR052895">
    <property type="entry name" value="HetReg/Transcr_Mod"/>
</dbReference>
<accession>A0AA39QZ43</accession>
<organism evidence="2 3">
    <name type="scientific">Cladonia borealis</name>
    <dbReference type="NCBI Taxonomy" id="184061"/>
    <lineage>
        <taxon>Eukaryota</taxon>
        <taxon>Fungi</taxon>
        <taxon>Dikarya</taxon>
        <taxon>Ascomycota</taxon>
        <taxon>Pezizomycotina</taxon>
        <taxon>Lecanoromycetes</taxon>
        <taxon>OSLEUM clade</taxon>
        <taxon>Lecanoromycetidae</taxon>
        <taxon>Lecanorales</taxon>
        <taxon>Lecanorineae</taxon>
        <taxon>Cladoniaceae</taxon>
        <taxon>Cladonia</taxon>
    </lineage>
</organism>
<dbReference type="Proteomes" id="UP001166286">
    <property type="component" value="Unassembled WGS sequence"/>
</dbReference>
<evidence type="ECO:0000313" key="2">
    <source>
        <dbReference type="EMBL" id="KAK0511825.1"/>
    </source>
</evidence>
<dbReference type="EMBL" id="JAFEKC020000012">
    <property type="protein sequence ID" value="KAK0511825.1"/>
    <property type="molecule type" value="Genomic_DNA"/>
</dbReference>
<comment type="caution">
    <text evidence="2">The sequence shown here is derived from an EMBL/GenBank/DDBJ whole genome shotgun (WGS) entry which is preliminary data.</text>
</comment>
<reference evidence="2" key="1">
    <citation type="submission" date="2023-03" db="EMBL/GenBank/DDBJ databases">
        <title>Complete genome of Cladonia borealis.</title>
        <authorList>
            <person name="Park H."/>
        </authorList>
    </citation>
    <scope>NUCLEOTIDE SEQUENCE</scope>
    <source>
        <strain evidence="2">ANT050790</strain>
    </source>
</reference>
<dbReference type="AlphaFoldDB" id="A0AA39QZ43"/>
<protein>
    <recommendedName>
        <fullName evidence="1">Heterokaryon incompatibility domain-containing protein</fullName>
    </recommendedName>
</protein>
<sequence>MEFRYEPLKGLNNFRLLKLEAGRATDPLKITLFPSSISDCLNRYAALSYTWGDPNSRVKISCDGFLFHITSNLHSALTKLRLPDLGLMLWVDAICINQNDLEERAIQVALMSQIYRGAYLVVVDLGEAGDEHNDVSEIFNALQDVVKTTAANEQIQPDDYPRYGLPPLEDKKWERWVEFLLRPWFGRVWVIQEYAFAKALNMSYGDTDLHGESILGMVTGICQRGFPPMTHYGNVGYAKRHAANYHLGAMTGMLSARRDVQAGRSRGLLCYLRYLSSFCDATDKRDLVYALLNLATESERSALKVSYSDSVANVYLRTTQLLIQQGQGIDVLYEAAGWENVDELPSWTPDWSRDRSLESLGWLFVRSSNVLGDKPRGGRWAPNEEPRIFRAAGRTRGRVRVTGDGRLLQTRGIHADDIEAVTEPYNHGKDIPPFQRLESIHAFSLAGRVMIHNLKKLLRYFPGEGDFNALWRTLVADVANDEDGDLKRPASPDLADSFAALTKLFEATPDGTTKYIKQSYFERLLRESAPFVQACEQQIGKRRLCITRRGFIGLAPGWASKGDNICVVLGAAVPFVTRKSQNGNDMLIGECYVHGLMDGEALDMVLDEEDVFEQDIILE</sequence>
<dbReference type="PANTHER" id="PTHR24148:SF64">
    <property type="entry name" value="HETEROKARYON INCOMPATIBILITY DOMAIN-CONTAINING PROTEIN"/>
    <property type="match status" value="1"/>
</dbReference>
<proteinExistence type="predicted"/>
<feature type="domain" description="Heterokaryon incompatibility" evidence="1">
    <location>
        <begin position="44"/>
        <end position="193"/>
    </location>
</feature>
<dbReference type="PANTHER" id="PTHR24148">
    <property type="entry name" value="ANKYRIN REPEAT DOMAIN-CONTAINING PROTEIN 39 HOMOLOG-RELATED"/>
    <property type="match status" value="1"/>
</dbReference>
<gene>
    <name evidence="2" type="ORF">JMJ35_005675</name>
</gene>
<name>A0AA39QZ43_9LECA</name>
<evidence type="ECO:0000313" key="3">
    <source>
        <dbReference type="Proteomes" id="UP001166286"/>
    </source>
</evidence>